<evidence type="ECO:0000313" key="8">
    <source>
        <dbReference type="EMBL" id="PNT62416.1"/>
    </source>
</evidence>
<feature type="compositionally biased region" description="Acidic residues" evidence="6">
    <location>
        <begin position="213"/>
        <end position="223"/>
    </location>
</feature>
<protein>
    <recommendedName>
        <fullName evidence="7">TF-B3 domain-containing protein</fullName>
    </recommendedName>
</protein>
<evidence type="ECO:0000256" key="1">
    <source>
        <dbReference type="ARBA" id="ARBA00004123"/>
    </source>
</evidence>
<evidence type="ECO:0000259" key="7">
    <source>
        <dbReference type="PROSITE" id="PS50863"/>
    </source>
</evidence>
<evidence type="ECO:0000256" key="4">
    <source>
        <dbReference type="ARBA" id="ARBA00023163"/>
    </source>
</evidence>
<dbReference type="AlphaFoldDB" id="A0A2K2CK63"/>
<dbReference type="PROSITE" id="PS50863">
    <property type="entry name" value="B3"/>
    <property type="match status" value="2"/>
</dbReference>
<gene>
    <name evidence="9" type="primary">LOC100822797</name>
    <name evidence="8" type="ORF">BRADI_4g02950v3</name>
</gene>
<dbReference type="CDD" id="cd10017">
    <property type="entry name" value="B3_DNA"/>
    <property type="match status" value="2"/>
</dbReference>
<dbReference type="Gramene" id="PNT62416">
    <property type="protein sequence ID" value="PNT62416"/>
    <property type="gene ID" value="BRADI_4g02950v3"/>
</dbReference>
<keyword evidence="4" id="KW-0804">Transcription</keyword>
<dbReference type="STRING" id="15368.A0A2K2CK63"/>
<feature type="domain" description="TF-B3" evidence="7">
    <location>
        <begin position="33"/>
        <end position="126"/>
    </location>
</feature>
<feature type="region of interest" description="Disordered" evidence="6">
    <location>
        <begin position="163"/>
        <end position="226"/>
    </location>
</feature>
<keyword evidence="10" id="KW-1185">Reference proteome</keyword>
<sequence>MAAAGKMMGEKGGCGRCREWQEHYYWEHMDVSKIRFSKIMAGDFQQSISIPEKFANNFSGQIDKGCTLKVPSGETWRVGIEKIADKLFFVSGWDAFAKAHELQEHDILFFKCSGSGSFDVLIFDASGCEKVSSFFTDKKGTNMHKHFDHIVSQQAEEHYLLSDSGDVNMPPSPLVGSPHKASASNKPSGKTKPREESESPNDSDYRVKHELTQEENDSDDEDTDSNKYYSRFANYLTLGEREEIFGLASIQPGNPIFVAVLQKSHVRHRNNFLQLRSTGLNQKMLCLQIISSKFAADHLEGRSQDMLLLRPNRKEKWYVKYYYHASSTRGFNCQRWVKFVRDNKLREGYICIFELLKGTRKATTATMMIHVIRKVDDRFVLLG</sequence>
<reference evidence="8" key="2">
    <citation type="submission" date="2017-06" db="EMBL/GenBank/DDBJ databases">
        <title>WGS assembly of Brachypodium distachyon.</title>
        <authorList>
            <consortium name="The International Brachypodium Initiative"/>
            <person name="Lucas S."/>
            <person name="Harmon-Smith M."/>
            <person name="Lail K."/>
            <person name="Tice H."/>
            <person name="Grimwood J."/>
            <person name="Bruce D."/>
            <person name="Barry K."/>
            <person name="Shu S."/>
            <person name="Lindquist E."/>
            <person name="Wang M."/>
            <person name="Pitluck S."/>
            <person name="Vogel J.P."/>
            <person name="Garvin D.F."/>
            <person name="Mockler T.C."/>
            <person name="Schmutz J."/>
            <person name="Rokhsar D."/>
            <person name="Bevan M.W."/>
        </authorList>
    </citation>
    <scope>NUCLEOTIDE SEQUENCE</scope>
    <source>
        <strain evidence="8">Bd21</strain>
    </source>
</reference>
<evidence type="ECO:0000256" key="5">
    <source>
        <dbReference type="ARBA" id="ARBA00023242"/>
    </source>
</evidence>
<evidence type="ECO:0000313" key="9">
    <source>
        <dbReference type="EnsemblPlants" id="PNT62416"/>
    </source>
</evidence>
<reference evidence="9" key="3">
    <citation type="submission" date="2018-08" db="UniProtKB">
        <authorList>
            <consortium name="EnsemblPlants"/>
        </authorList>
    </citation>
    <scope>IDENTIFICATION</scope>
    <source>
        <strain evidence="9">cv. Bd21</strain>
    </source>
</reference>
<dbReference type="GO" id="GO:0005634">
    <property type="term" value="C:nucleus"/>
    <property type="evidence" value="ECO:0007669"/>
    <property type="project" value="UniProtKB-SubCell"/>
</dbReference>
<keyword evidence="2" id="KW-0805">Transcription regulation</keyword>
<organism evidence="8">
    <name type="scientific">Brachypodium distachyon</name>
    <name type="common">Purple false brome</name>
    <name type="synonym">Trachynia distachya</name>
    <dbReference type="NCBI Taxonomy" id="15368"/>
    <lineage>
        <taxon>Eukaryota</taxon>
        <taxon>Viridiplantae</taxon>
        <taxon>Streptophyta</taxon>
        <taxon>Embryophyta</taxon>
        <taxon>Tracheophyta</taxon>
        <taxon>Spermatophyta</taxon>
        <taxon>Magnoliopsida</taxon>
        <taxon>Liliopsida</taxon>
        <taxon>Poales</taxon>
        <taxon>Poaceae</taxon>
        <taxon>BOP clade</taxon>
        <taxon>Pooideae</taxon>
        <taxon>Stipodae</taxon>
        <taxon>Brachypodieae</taxon>
        <taxon>Brachypodium</taxon>
    </lineage>
</organism>
<proteinExistence type="predicted"/>
<keyword evidence="3" id="KW-0238">DNA-binding</keyword>
<dbReference type="SMART" id="SM01019">
    <property type="entry name" value="B3"/>
    <property type="match status" value="2"/>
</dbReference>
<dbReference type="PANTHER" id="PTHR31391:SF70">
    <property type="entry name" value="B3 DOMAIN-CONTAINING PROTEIN OS03G0622200"/>
    <property type="match status" value="1"/>
</dbReference>
<reference evidence="8 9" key="1">
    <citation type="journal article" date="2010" name="Nature">
        <title>Genome sequencing and analysis of the model grass Brachypodium distachyon.</title>
        <authorList>
            <consortium name="International Brachypodium Initiative"/>
        </authorList>
    </citation>
    <scope>NUCLEOTIDE SEQUENCE [LARGE SCALE GENOMIC DNA]</scope>
    <source>
        <strain evidence="8">Bd21</strain>
        <strain evidence="9">cv. Bd21</strain>
    </source>
</reference>
<dbReference type="Gene3D" id="2.40.330.10">
    <property type="entry name" value="DNA-binding pseudobarrel domain"/>
    <property type="match status" value="2"/>
</dbReference>
<dbReference type="PANTHER" id="PTHR31391">
    <property type="entry name" value="B3 DOMAIN-CONTAINING PROTEIN OS11G0197600-RELATED"/>
    <property type="match status" value="1"/>
</dbReference>
<dbReference type="OrthoDB" id="590488at2759"/>
<dbReference type="EnsemblPlants" id="PNT62416">
    <property type="protein sequence ID" value="PNT62416"/>
    <property type="gene ID" value="BRADI_4g02950v3"/>
</dbReference>
<feature type="compositionally biased region" description="Basic and acidic residues" evidence="6">
    <location>
        <begin position="192"/>
        <end position="212"/>
    </location>
</feature>
<evidence type="ECO:0000313" key="10">
    <source>
        <dbReference type="Proteomes" id="UP000008810"/>
    </source>
</evidence>
<dbReference type="EMBL" id="CM000883">
    <property type="protein sequence ID" value="PNT62416.1"/>
    <property type="molecule type" value="Genomic_DNA"/>
</dbReference>
<dbReference type="Pfam" id="PF02362">
    <property type="entry name" value="B3"/>
    <property type="match status" value="2"/>
</dbReference>
<dbReference type="InterPro" id="IPR015300">
    <property type="entry name" value="DNA-bd_pseudobarrel_sf"/>
</dbReference>
<dbReference type="GO" id="GO:0003677">
    <property type="term" value="F:DNA binding"/>
    <property type="evidence" value="ECO:0007669"/>
    <property type="project" value="UniProtKB-KW"/>
</dbReference>
<dbReference type="SUPFAM" id="SSF101936">
    <property type="entry name" value="DNA-binding pseudobarrel domain"/>
    <property type="match status" value="2"/>
</dbReference>
<evidence type="ECO:0000256" key="6">
    <source>
        <dbReference type="SAM" id="MobiDB-lite"/>
    </source>
</evidence>
<evidence type="ECO:0000256" key="3">
    <source>
        <dbReference type="ARBA" id="ARBA00023125"/>
    </source>
</evidence>
<dbReference type="InterPro" id="IPR044837">
    <property type="entry name" value="REM16-like"/>
</dbReference>
<comment type="subcellular location">
    <subcellularLocation>
        <location evidence="1">Nucleus</location>
    </subcellularLocation>
</comment>
<name>A0A2K2CK63_BRADI</name>
<evidence type="ECO:0000256" key="2">
    <source>
        <dbReference type="ARBA" id="ARBA00023015"/>
    </source>
</evidence>
<accession>A0A2K2CK63</accession>
<dbReference type="InterPro" id="IPR003340">
    <property type="entry name" value="B3_DNA-bd"/>
</dbReference>
<keyword evidence="5" id="KW-0539">Nucleus</keyword>
<feature type="domain" description="TF-B3" evidence="7">
    <location>
        <begin position="289"/>
        <end position="375"/>
    </location>
</feature>
<dbReference type="Proteomes" id="UP000008810">
    <property type="component" value="Chromosome 4"/>
</dbReference>